<protein>
    <recommendedName>
        <fullName evidence="4">AAA+ ATPase domain-containing protein</fullName>
    </recommendedName>
</protein>
<feature type="compositionally biased region" description="Basic and acidic residues" evidence="1">
    <location>
        <begin position="127"/>
        <end position="143"/>
    </location>
</feature>
<dbReference type="Gene3D" id="3.40.50.300">
    <property type="entry name" value="P-loop containing nucleotide triphosphate hydrolases"/>
    <property type="match status" value="1"/>
</dbReference>
<evidence type="ECO:0000313" key="3">
    <source>
        <dbReference type="Proteomes" id="UP000244956"/>
    </source>
</evidence>
<reference evidence="2 3" key="1">
    <citation type="submission" date="2018-05" db="EMBL/GenBank/DDBJ databases">
        <title>Marinilabilia rubrum sp. nov., isolated from saltern sediment.</title>
        <authorList>
            <person name="Zhang R."/>
        </authorList>
    </citation>
    <scope>NUCLEOTIDE SEQUENCE [LARGE SCALE GENOMIC DNA]</scope>
    <source>
        <strain evidence="2 3">WTE16</strain>
    </source>
</reference>
<dbReference type="Proteomes" id="UP000244956">
    <property type="component" value="Unassembled WGS sequence"/>
</dbReference>
<accession>A0A2U2B6X8</accession>
<sequence>MKHMHENSWPLTRSDTASVWGKTKKLKNLKHSLWQQLWSWKWRWNLNSEKLKFHKMAFTIDNYIEKAKGIDFSKLAHGDFFTRKHPEVIKIIENIHEETNPENVATIHRILGKYFENLDKDIKANPEALKKGSSKPENKETSKQKNSKTKKQENKETQKQKKPRQSRKKLKKHKYKAGQFLYAYVNGYVEKSEIETLSHSVSGEPVYVYRTDKGTKKEVSETILKGLIKQKLARMDKPLPEHTEKVDAEVSFLRRFVAMNGKTKTHEELLNMLKSLQTAIVERRVRKASEYADQIEYMQDKLISMVNDGGSITVNFSGDKLAELKAITTGLATMPAVLVIKRFLRIQGKPGVKEEAKKLLERIETGKAALNASKPLHEKLRVIRKALEDYLAGRSITPSISQSELNGLEGLAGIDGCNKTELKITVKSGKAMRSTDFERKAFYPMGLTGKWHKLLGDMSEPFRLMIYGKGGSGKSTLALDLAKYLADQMGKTVLFVANEEGFGATLQKKIKMLKAVHPELFLVDKIPADLSKYDVVFLDSADSLRLNPEAATKLTLKYPNMNLVTIHKVTKTGNFRGSAEWEHDCDTSVVVTGAVARAEKNRFGGSGEITVF</sequence>
<feature type="region of interest" description="Disordered" evidence="1">
    <location>
        <begin position="127"/>
        <end position="174"/>
    </location>
</feature>
<proteinExistence type="predicted"/>
<dbReference type="EMBL" id="QEWP01000011">
    <property type="protein sequence ID" value="PWD98793.1"/>
    <property type="molecule type" value="Genomic_DNA"/>
</dbReference>
<feature type="compositionally biased region" description="Basic residues" evidence="1">
    <location>
        <begin position="160"/>
        <end position="174"/>
    </location>
</feature>
<gene>
    <name evidence="2" type="ORF">DDZ16_13725</name>
</gene>
<dbReference type="AlphaFoldDB" id="A0A2U2B6X8"/>
<evidence type="ECO:0000256" key="1">
    <source>
        <dbReference type="SAM" id="MobiDB-lite"/>
    </source>
</evidence>
<keyword evidence="3" id="KW-1185">Reference proteome</keyword>
<evidence type="ECO:0008006" key="4">
    <source>
        <dbReference type="Google" id="ProtNLM"/>
    </source>
</evidence>
<dbReference type="Pfam" id="PF13479">
    <property type="entry name" value="AAA_24"/>
    <property type="match status" value="1"/>
</dbReference>
<organism evidence="2 3">
    <name type="scientific">Marinilabilia rubra</name>
    <dbReference type="NCBI Taxonomy" id="2162893"/>
    <lineage>
        <taxon>Bacteria</taxon>
        <taxon>Pseudomonadati</taxon>
        <taxon>Bacteroidota</taxon>
        <taxon>Bacteroidia</taxon>
        <taxon>Marinilabiliales</taxon>
        <taxon>Marinilabiliaceae</taxon>
        <taxon>Marinilabilia</taxon>
    </lineage>
</organism>
<evidence type="ECO:0000313" key="2">
    <source>
        <dbReference type="EMBL" id="PWD98793.1"/>
    </source>
</evidence>
<name>A0A2U2B6X8_9BACT</name>
<dbReference type="SUPFAM" id="SSF52540">
    <property type="entry name" value="P-loop containing nucleoside triphosphate hydrolases"/>
    <property type="match status" value="1"/>
</dbReference>
<feature type="compositionally biased region" description="Basic and acidic residues" evidence="1">
    <location>
        <begin position="150"/>
        <end position="159"/>
    </location>
</feature>
<comment type="caution">
    <text evidence="2">The sequence shown here is derived from an EMBL/GenBank/DDBJ whole genome shotgun (WGS) entry which is preliminary data.</text>
</comment>
<dbReference type="InterPro" id="IPR027417">
    <property type="entry name" value="P-loop_NTPase"/>
</dbReference>